<dbReference type="Proteomes" id="UP000625711">
    <property type="component" value="Unassembled WGS sequence"/>
</dbReference>
<gene>
    <name evidence="1" type="ORF">GWI33_002929</name>
</gene>
<organism evidence="1 2">
    <name type="scientific">Rhynchophorus ferrugineus</name>
    <name type="common">Red palm weevil</name>
    <name type="synonym">Curculio ferrugineus</name>
    <dbReference type="NCBI Taxonomy" id="354439"/>
    <lineage>
        <taxon>Eukaryota</taxon>
        <taxon>Metazoa</taxon>
        <taxon>Ecdysozoa</taxon>
        <taxon>Arthropoda</taxon>
        <taxon>Hexapoda</taxon>
        <taxon>Insecta</taxon>
        <taxon>Pterygota</taxon>
        <taxon>Neoptera</taxon>
        <taxon>Endopterygota</taxon>
        <taxon>Coleoptera</taxon>
        <taxon>Polyphaga</taxon>
        <taxon>Cucujiformia</taxon>
        <taxon>Curculionidae</taxon>
        <taxon>Dryophthorinae</taxon>
        <taxon>Rhynchophorus</taxon>
    </lineage>
</organism>
<dbReference type="EMBL" id="JAACXV010000181">
    <property type="protein sequence ID" value="KAF7282274.1"/>
    <property type="molecule type" value="Genomic_DNA"/>
</dbReference>
<dbReference type="AlphaFoldDB" id="A0A834ILZ5"/>
<keyword evidence="2" id="KW-1185">Reference proteome</keyword>
<name>A0A834ILZ5_RHYFE</name>
<evidence type="ECO:0000313" key="1">
    <source>
        <dbReference type="EMBL" id="KAF7282274.1"/>
    </source>
</evidence>
<proteinExistence type="predicted"/>
<sequence>MSYQQNVPPTSQTTTDLVWTEGPWRRGGVAGWRKGRVVGVGRWGNVPYIKVVVFFFFRLIGGHGLLPWKYEKCGRGRSLKRPQDWILTGISSNDSRNRRIKVGIKAICNLAPLVVGRRPTVDCEAIV</sequence>
<accession>A0A834ILZ5</accession>
<comment type="caution">
    <text evidence="1">The sequence shown here is derived from an EMBL/GenBank/DDBJ whole genome shotgun (WGS) entry which is preliminary data.</text>
</comment>
<evidence type="ECO:0000313" key="2">
    <source>
        <dbReference type="Proteomes" id="UP000625711"/>
    </source>
</evidence>
<protein>
    <submittedName>
        <fullName evidence="1">Uncharacterized protein</fullName>
    </submittedName>
</protein>
<reference evidence="1" key="1">
    <citation type="submission" date="2020-08" db="EMBL/GenBank/DDBJ databases">
        <title>Genome sequencing and assembly of the red palm weevil Rhynchophorus ferrugineus.</title>
        <authorList>
            <person name="Dias G.B."/>
            <person name="Bergman C.M."/>
            <person name="Manee M."/>
        </authorList>
    </citation>
    <scope>NUCLEOTIDE SEQUENCE</scope>
    <source>
        <strain evidence="1">AA-2017</strain>
        <tissue evidence="1">Whole larva</tissue>
    </source>
</reference>